<dbReference type="AlphaFoldDB" id="A0A024UPQ6"/>
<evidence type="ECO:0000313" key="2">
    <source>
        <dbReference type="EMBL" id="ETW07827.1"/>
    </source>
</evidence>
<gene>
    <name evidence="2" type="ORF">H310_02251</name>
</gene>
<dbReference type="VEuPathDB" id="FungiDB:H310_02251"/>
<proteinExistence type="predicted"/>
<name>A0A024UPQ6_9STRA</name>
<dbReference type="EMBL" id="KI913954">
    <property type="protein sequence ID" value="ETW07827.1"/>
    <property type="molecule type" value="Genomic_DNA"/>
</dbReference>
<feature type="region of interest" description="Disordered" evidence="1">
    <location>
        <begin position="442"/>
        <end position="474"/>
    </location>
</feature>
<dbReference type="eggNOG" id="ENOG502RSAU">
    <property type="taxonomic scope" value="Eukaryota"/>
</dbReference>
<dbReference type="OrthoDB" id="20120at2759"/>
<protein>
    <submittedName>
        <fullName evidence="2">Uncharacterized protein</fullName>
    </submittedName>
</protein>
<organism evidence="2">
    <name type="scientific">Aphanomyces invadans</name>
    <dbReference type="NCBI Taxonomy" id="157072"/>
    <lineage>
        <taxon>Eukaryota</taxon>
        <taxon>Sar</taxon>
        <taxon>Stramenopiles</taxon>
        <taxon>Oomycota</taxon>
        <taxon>Saprolegniomycetes</taxon>
        <taxon>Saprolegniales</taxon>
        <taxon>Verrucalvaceae</taxon>
        <taxon>Aphanomyces</taxon>
    </lineage>
</organism>
<dbReference type="GeneID" id="20079301"/>
<evidence type="ECO:0000256" key="1">
    <source>
        <dbReference type="SAM" id="MobiDB-lite"/>
    </source>
</evidence>
<sequence length="502" mass="55935">METLARKKGRPAGPIQVLKDDSMTLSFKVPSSIKLPQASSILRVVTPPIEAPAAITTTTANVEEDVEEDSWECKTDFALDLNAKAVDMDDEWEECTAEAFPDDFPILLVNLSKLSVDHMGVSLATNEDATLISNKIQEIFASSKFSYVLEVLLEQETAYHATYGAYKARLAQLTGNSVDGDDVWAAIDYPALIDGAIPLSDILDVLRRPTKWRSVNFIKDCMSQSSRDIKWKAQVIAELEKLAESEEAARNSRQEALRVEIEQVASARDVYDRKLESLEGHHDTKSVMARQFARSRLEETNATLSRLVDAYLATTSPSHRRHEDEMLSGEMVKDMNVVDMIVSMVFSRLPRHPSTSIQTHYQSLNDSHEHIRKLWVDDFGRLPPRSRQVHLDEDGHAIHDIVSETGSTRPSFPHVSLSDDHAHADQLDRIYPADSEIAVAPATRATSSAVEASGRVESAVRKPRRKKTQMATKSKPTFQPLACVGAFSLLQVSDDGEANYMF</sequence>
<dbReference type="RefSeq" id="XP_008863920.1">
    <property type="nucleotide sequence ID" value="XM_008865698.1"/>
</dbReference>
<accession>A0A024UPQ6</accession>
<reference evidence="2" key="1">
    <citation type="submission" date="2013-12" db="EMBL/GenBank/DDBJ databases">
        <title>The Genome Sequence of Aphanomyces invadans NJM9701.</title>
        <authorList>
            <consortium name="The Broad Institute Genomics Platform"/>
            <person name="Russ C."/>
            <person name="Tyler B."/>
            <person name="van West P."/>
            <person name="Dieguez-Uribeondo J."/>
            <person name="Young S.K."/>
            <person name="Zeng Q."/>
            <person name="Gargeya S."/>
            <person name="Fitzgerald M."/>
            <person name="Abouelleil A."/>
            <person name="Alvarado L."/>
            <person name="Chapman S.B."/>
            <person name="Gainer-Dewar J."/>
            <person name="Goldberg J."/>
            <person name="Griggs A."/>
            <person name="Gujja S."/>
            <person name="Hansen M."/>
            <person name="Howarth C."/>
            <person name="Imamovic A."/>
            <person name="Ireland A."/>
            <person name="Larimer J."/>
            <person name="McCowan C."/>
            <person name="Murphy C."/>
            <person name="Pearson M."/>
            <person name="Poon T.W."/>
            <person name="Priest M."/>
            <person name="Roberts A."/>
            <person name="Saif S."/>
            <person name="Shea T."/>
            <person name="Sykes S."/>
            <person name="Wortman J."/>
            <person name="Nusbaum C."/>
            <person name="Birren B."/>
        </authorList>
    </citation>
    <scope>NUCLEOTIDE SEQUENCE [LARGE SCALE GENOMIC DNA]</scope>
    <source>
        <strain evidence="2">NJM9701</strain>
    </source>
</reference>